<dbReference type="Pfam" id="PF09802">
    <property type="entry name" value="Sec66"/>
    <property type="match status" value="1"/>
</dbReference>
<proteinExistence type="predicted"/>
<accession>A0ABR4P116</accession>
<keyword evidence="1" id="KW-0812">Transmembrane</keyword>
<comment type="caution">
    <text evidence="2">The sequence shown here is derived from an EMBL/GenBank/DDBJ whole genome shotgun (WGS) entry which is preliminary data.</text>
</comment>
<reference evidence="2 3" key="1">
    <citation type="submission" date="2024-05" db="EMBL/GenBank/DDBJ databases">
        <title>Long read based assembly of the Candida bracarensis genome reveals expanded adhesin content.</title>
        <authorList>
            <person name="Marcet-Houben M."/>
            <person name="Ksiezopolska E."/>
            <person name="Gabaldon T."/>
        </authorList>
    </citation>
    <scope>NUCLEOTIDE SEQUENCE [LARGE SCALE GENOMIC DNA]</scope>
    <source>
        <strain evidence="2 3">CBM6</strain>
    </source>
</reference>
<evidence type="ECO:0000313" key="3">
    <source>
        <dbReference type="Proteomes" id="UP001623330"/>
    </source>
</evidence>
<gene>
    <name evidence="2" type="ORF">RNJ44_00085</name>
</gene>
<keyword evidence="1" id="KW-0472">Membrane</keyword>
<feature type="transmembrane region" description="Helical" evidence="1">
    <location>
        <begin position="55"/>
        <end position="75"/>
    </location>
</feature>
<protein>
    <submittedName>
        <fullName evidence="2">Translocation protein SEC66</fullName>
    </submittedName>
</protein>
<dbReference type="Proteomes" id="UP001623330">
    <property type="component" value="Unassembled WGS sequence"/>
</dbReference>
<sequence>MDDGFNATEQFNQTYEGHEDYEFNSNGTYNNDTYNNGTYNNGTFFEEPRVETKAVSVYTPLLYVTILVVSLFIFASQYRKSKIRKISSLPSIFDESDAKDLYIELLSLSSEQKVHEKVLKAGLLNRGAEAIRRSLKLKELAPQVEILYKNGSIGDDYWQRYQTEVKLVDVEFKECIQEAERLQPGWVPNYVPLAREICLNQALTRRYQAIAKRREVCVEEWGLKLDKDGKLVSSK</sequence>
<dbReference type="PANTHER" id="PTHR28229">
    <property type="entry name" value="TRANSLOCATION PROTEIN SEC66"/>
    <property type="match status" value="1"/>
</dbReference>
<name>A0ABR4P116_9SACH</name>
<evidence type="ECO:0000256" key="1">
    <source>
        <dbReference type="SAM" id="Phobius"/>
    </source>
</evidence>
<keyword evidence="1" id="KW-1133">Transmembrane helix</keyword>
<dbReference type="InterPro" id="IPR018624">
    <property type="entry name" value="Sec66"/>
</dbReference>
<organism evidence="2 3">
    <name type="scientific">Nakaseomyces bracarensis</name>
    <dbReference type="NCBI Taxonomy" id="273131"/>
    <lineage>
        <taxon>Eukaryota</taxon>
        <taxon>Fungi</taxon>
        <taxon>Dikarya</taxon>
        <taxon>Ascomycota</taxon>
        <taxon>Saccharomycotina</taxon>
        <taxon>Saccharomycetes</taxon>
        <taxon>Saccharomycetales</taxon>
        <taxon>Saccharomycetaceae</taxon>
        <taxon>Nakaseomyces</taxon>
    </lineage>
</organism>
<dbReference type="EMBL" id="JBEVYD010000001">
    <property type="protein sequence ID" value="KAL3235326.1"/>
    <property type="molecule type" value="Genomic_DNA"/>
</dbReference>
<keyword evidence="3" id="KW-1185">Reference proteome</keyword>
<evidence type="ECO:0000313" key="2">
    <source>
        <dbReference type="EMBL" id="KAL3235326.1"/>
    </source>
</evidence>
<dbReference type="PANTHER" id="PTHR28229:SF1">
    <property type="entry name" value="TRANSLOCATION PROTEIN SEC66"/>
    <property type="match status" value="1"/>
</dbReference>